<feature type="domain" description="BD-FAE-like" evidence="4">
    <location>
        <begin position="107"/>
        <end position="303"/>
    </location>
</feature>
<dbReference type="Gene3D" id="3.40.50.1820">
    <property type="entry name" value="alpha/beta hydrolase"/>
    <property type="match status" value="1"/>
</dbReference>
<keyword evidence="3" id="KW-0472">Membrane</keyword>
<dbReference type="SUPFAM" id="SSF53474">
    <property type="entry name" value="alpha/beta-Hydrolases"/>
    <property type="match status" value="1"/>
</dbReference>
<feature type="non-terminal residue" evidence="5">
    <location>
        <position position="325"/>
    </location>
</feature>
<evidence type="ECO:0000256" key="2">
    <source>
        <dbReference type="SAM" id="MobiDB-lite"/>
    </source>
</evidence>
<sequence>MRQLKQNDSFVTTNGVFRPKVVEGLAALGLVIVAAAFCVPAVAVARPSELAPRVVEGARPGAARQAQGTRTEPVARRRNVEHLPEPDVRDEPYGPHERNRFDLWMADGEGPRPLLVFIHGGGFRGGDKGNVDAALLKGCLEAGISYAALNYRLSHQAIYPAPMHDCARAIQHIRQNAGKWSIDPARIAATGGSAGAGISLWLAFHDDMANPDAEGPVARQSTRLSCVIARNAQSTYDPRVIEKIIPGNAYQESALIQLFGLPADWDWDRDEVDAQTDALIRDASPINHLTKGDAPVFVFHLEHQNTRGNIHHSNFGRYLEKAMDA</sequence>
<proteinExistence type="predicted"/>
<keyword evidence="3" id="KW-1133">Transmembrane helix</keyword>
<reference evidence="5" key="1">
    <citation type="journal article" date="2014" name="Front. Microbiol.">
        <title>High frequency of phylogenetically diverse reductive dehalogenase-homologous genes in deep subseafloor sedimentary metagenomes.</title>
        <authorList>
            <person name="Kawai M."/>
            <person name="Futagami T."/>
            <person name="Toyoda A."/>
            <person name="Takaki Y."/>
            <person name="Nishi S."/>
            <person name="Hori S."/>
            <person name="Arai W."/>
            <person name="Tsubouchi T."/>
            <person name="Morono Y."/>
            <person name="Uchiyama I."/>
            <person name="Ito T."/>
            <person name="Fujiyama A."/>
            <person name="Inagaki F."/>
            <person name="Takami H."/>
        </authorList>
    </citation>
    <scope>NUCLEOTIDE SEQUENCE</scope>
    <source>
        <strain evidence="5">Expedition CK06-06</strain>
    </source>
</reference>
<dbReference type="PANTHER" id="PTHR48081:SF30">
    <property type="entry name" value="ACETYL-HYDROLASE LIPR-RELATED"/>
    <property type="match status" value="1"/>
</dbReference>
<dbReference type="Pfam" id="PF20434">
    <property type="entry name" value="BD-FAE"/>
    <property type="match status" value="1"/>
</dbReference>
<protein>
    <recommendedName>
        <fullName evidence="4">BD-FAE-like domain-containing protein</fullName>
    </recommendedName>
</protein>
<feature type="region of interest" description="Disordered" evidence="2">
    <location>
        <begin position="58"/>
        <end position="94"/>
    </location>
</feature>
<name>X0RU72_9ZZZZ</name>
<accession>X0RU72</accession>
<dbReference type="GO" id="GO:0004806">
    <property type="term" value="F:triacylglycerol lipase activity"/>
    <property type="evidence" value="ECO:0007669"/>
    <property type="project" value="TreeGrafter"/>
</dbReference>
<organism evidence="5">
    <name type="scientific">marine sediment metagenome</name>
    <dbReference type="NCBI Taxonomy" id="412755"/>
    <lineage>
        <taxon>unclassified sequences</taxon>
        <taxon>metagenomes</taxon>
        <taxon>ecological metagenomes</taxon>
    </lineage>
</organism>
<dbReference type="AlphaFoldDB" id="X0RU72"/>
<evidence type="ECO:0000259" key="4">
    <source>
        <dbReference type="Pfam" id="PF20434"/>
    </source>
</evidence>
<dbReference type="PANTHER" id="PTHR48081">
    <property type="entry name" value="AB HYDROLASE SUPERFAMILY PROTEIN C4A8.06C"/>
    <property type="match status" value="1"/>
</dbReference>
<evidence type="ECO:0000313" key="5">
    <source>
        <dbReference type="EMBL" id="GAF67302.1"/>
    </source>
</evidence>
<dbReference type="InterPro" id="IPR049492">
    <property type="entry name" value="BD-FAE-like_dom"/>
</dbReference>
<evidence type="ECO:0000256" key="1">
    <source>
        <dbReference type="ARBA" id="ARBA00022801"/>
    </source>
</evidence>
<feature type="compositionally biased region" description="Basic and acidic residues" evidence="2">
    <location>
        <begin position="73"/>
        <end position="94"/>
    </location>
</feature>
<gene>
    <name evidence="5" type="ORF">S01H1_14465</name>
</gene>
<feature type="compositionally biased region" description="Low complexity" evidence="2">
    <location>
        <begin position="58"/>
        <end position="68"/>
    </location>
</feature>
<dbReference type="InterPro" id="IPR029058">
    <property type="entry name" value="AB_hydrolase_fold"/>
</dbReference>
<comment type="caution">
    <text evidence="5">The sequence shown here is derived from an EMBL/GenBank/DDBJ whole genome shotgun (WGS) entry which is preliminary data.</text>
</comment>
<dbReference type="InterPro" id="IPR050300">
    <property type="entry name" value="GDXG_lipolytic_enzyme"/>
</dbReference>
<keyword evidence="3" id="KW-0812">Transmembrane</keyword>
<dbReference type="EMBL" id="BARS01007528">
    <property type="protein sequence ID" value="GAF67302.1"/>
    <property type="molecule type" value="Genomic_DNA"/>
</dbReference>
<evidence type="ECO:0000256" key="3">
    <source>
        <dbReference type="SAM" id="Phobius"/>
    </source>
</evidence>
<feature type="transmembrane region" description="Helical" evidence="3">
    <location>
        <begin position="21"/>
        <end position="43"/>
    </location>
</feature>
<keyword evidence="1" id="KW-0378">Hydrolase</keyword>